<evidence type="ECO:0000313" key="3">
    <source>
        <dbReference type="EMBL" id="QYO75086.1"/>
    </source>
</evidence>
<accession>A0ABX8W8R1</accession>
<organism evidence="3 4">
    <name type="scientific">Devosia salina</name>
    <dbReference type="NCBI Taxonomy" id="2860336"/>
    <lineage>
        <taxon>Bacteria</taxon>
        <taxon>Pseudomonadati</taxon>
        <taxon>Pseudomonadota</taxon>
        <taxon>Alphaproteobacteria</taxon>
        <taxon>Hyphomicrobiales</taxon>
        <taxon>Devosiaceae</taxon>
        <taxon>Devosia</taxon>
    </lineage>
</organism>
<dbReference type="Pfam" id="PF13439">
    <property type="entry name" value="Glyco_transf_4"/>
    <property type="match status" value="1"/>
</dbReference>
<dbReference type="SUPFAM" id="SSF53756">
    <property type="entry name" value="UDP-Glycosyltransferase/glycogen phosphorylase"/>
    <property type="match status" value="1"/>
</dbReference>
<protein>
    <submittedName>
        <fullName evidence="3">Glycosyltransferase</fullName>
        <ecNumber evidence="3">2.4.-.-</ecNumber>
    </submittedName>
</protein>
<dbReference type="EC" id="2.4.-.-" evidence="3"/>
<evidence type="ECO:0000313" key="4">
    <source>
        <dbReference type="Proteomes" id="UP000825799"/>
    </source>
</evidence>
<dbReference type="Gene3D" id="3.40.50.2000">
    <property type="entry name" value="Glycogen Phosphorylase B"/>
    <property type="match status" value="2"/>
</dbReference>
<name>A0ABX8W8R1_9HYPH</name>
<evidence type="ECO:0000259" key="2">
    <source>
        <dbReference type="Pfam" id="PF13439"/>
    </source>
</evidence>
<dbReference type="PANTHER" id="PTHR45947:SF3">
    <property type="entry name" value="SULFOQUINOVOSYL TRANSFERASE SQD2"/>
    <property type="match status" value="1"/>
</dbReference>
<dbReference type="Pfam" id="PF00534">
    <property type="entry name" value="Glycos_transf_1"/>
    <property type="match status" value="1"/>
</dbReference>
<keyword evidence="4" id="KW-1185">Reference proteome</keyword>
<keyword evidence="3" id="KW-0808">Transferase</keyword>
<dbReference type="GO" id="GO:0016757">
    <property type="term" value="F:glycosyltransferase activity"/>
    <property type="evidence" value="ECO:0007669"/>
    <property type="project" value="UniProtKB-KW"/>
</dbReference>
<gene>
    <name evidence="3" type="ORF">K1X15_10435</name>
</gene>
<feature type="domain" description="Glycosyl transferase family 1" evidence="1">
    <location>
        <begin position="156"/>
        <end position="312"/>
    </location>
</feature>
<keyword evidence="3" id="KW-0328">Glycosyltransferase</keyword>
<dbReference type="InterPro" id="IPR028098">
    <property type="entry name" value="Glyco_trans_4-like_N"/>
</dbReference>
<dbReference type="InterPro" id="IPR050194">
    <property type="entry name" value="Glycosyltransferase_grp1"/>
</dbReference>
<sequence length="341" mass="36758">MLQHLPAGILPIVACPDEEPYFGRYARLIGPNNVIPVPHRAFKLDAFGYLADEIRKRKVALVHSHGKGAGIYSRLLSARTGVLVVHTFHGLHVGEYGRVKKAGYLAIERALGWFTGAAICVSDGERKLIEAAGFMPQSKLRTVVNGVAIPELRSAEPDQTRLDIVSVSRFDHQKNPELAIEIARQLRQAQPDLKFCLTIVGDGEKRQACIDAVQAAELGEYVSLPGASSNPRSYFRDAHLYLSTSRWEGMPLGVLEAMSEGLPIVATDVVGNRDLVGHNSNGLLFSDGDAVGGAACVANLLDETARHALGAASRAAVESRYSVNVMAQRTAAIYREVLGAG</sequence>
<dbReference type="InterPro" id="IPR001296">
    <property type="entry name" value="Glyco_trans_1"/>
</dbReference>
<dbReference type="EMBL" id="CP080590">
    <property type="protein sequence ID" value="QYO75086.1"/>
    <property type="molecule type" value="Genomic_DNA"/>
</dbReference>
<dbReference type="Proteomes" id="UP000825799">
    <property type="component" value="Chromosome"/>
</dbReference>
<proteinExistence type="predicted"/>
<reference evidence="3 4" key="1">
    <citation type="submission" date="2021-08" db="EMBL/GenBank/DDBJ databases">
        <title>Devosia salina sp. nov., isolated from the South China Sea sediment.</title>
        <authorList>
            <person name="Zhou Z."/>
        </authorList>
    </citation>
    <scope>NUCLEOTIDE SEQUENCE [LARGE SCALE GENOMIC DNA]</scope>
    <source>
        <strain evidence="3 4">SCS-3</strain>
    </source>
</reference>
<dbReference type="PANTHER" id="PTHR45947">
    <property type="entry name" value="SULFOQUINOVOSYL TRANSFERASE SQD2"/>
    <property type="match status" value="1"/>
</dbReference>
<feature type="domain" description="Glycosyltransferase subfamily 4-like N-terminal" evidence="2">
    <location>
        <begin position="12"/>
        <end position="147"/>
    </location>
</feature>
<evidence type="ECO:0000259" key="1">
    <source>
        <dbReference type="Pfam" id="PF00534"/>
    </source>
</evidence>